<gene>
    <name evidence="2" type="ORF">CGZ94_05245</name>
</gene>
<dbReference type="Proteomes" id="UP000215896">
    <property type="component" value="Unassembled WGS sequence"/>
</dbReference>
<dbReference type="SUPFAM" id="SSF55781">
    <property type="entry name" value="GAF domain-like"/>
    <property type="match status" value="1"/>
</dbReference>
<comment type="caution">
    <text evidence="2">The sequence shown here is derived from an EMBL/GenBank/DDBJ whole genome shotgun (WGS) entry which is preliminary data.</text>
</comment>
<dbReference type="InterPro" id="IPR029016">
    <property type="entry name" value="GAF-like_dom_sf"/>
</dbReference>
<dbReference type="OrthoDB" id="7066078at2"/>
<feature type="domain" description="GAF" evidence="1">
    <location>
        <begin position="12"/>
        <end position="146"/>
    </location>
</feature>
<evidence type="ECO:0000313" key="2">
    <source>
        <dbReference type="EMBL" id="OYO16122.1"/>
    </source>
</evidence>
<protein>
    <submittedName>
        <fullName evidence="2">GAF domain-containing protein</fullName>
    </submittedName>
</protein>
<proteinExistence type="predicted"/>
<sequence length="150" mass="16403">MNGVESFTDLAAVQEEVRRELGFRLFTVLALEDEGRILTRVWSSEPEAYPVGGRKQVATEISPDWVQRCLVEQRSFFGATPEQVRQVFADHELIAALGCGSIINVPVVVGGETVGALNILDAEGHYAADSVRLAERIAERSAYAIERSVG</sequence>
<organism evidence="2 3">
    <name type="scientific">Enemella evansiae</name>
    <dbReference type="NCBI Taxonomy" id="2016499"/>
    <lineage>
        <taxon>Bacteria</taxon>
        <taxon>Bacillati</taxon>
        <taxon>Actinomycetota</taxon>
        <taxon>Actinomycetes</taxon>
        <taxon>Propionibacteriales</taxon>
        <taxon>Propionibacteriaceae</taxon>
        <taxon>Enemella</taxon>
    </lineage>
</organism>
<accession>A0A255GL45</accession>
<dbReference type="Gene3D" id="3.30.450.40">
    <property type="match status" value="1"/>
</dbReference>
<name>A0A255GL45_9ACTN</name>
<dbReference type="Pfam" id="PF13185">
    <property type="entry name" value="GAF_2"/>
    <property type="match status" value="1"/>
</dbReference>
<evidence type="ECO:0000259" key="1">
    <source>
        <dbReference type="Pfam" id="PF13185"/>
    </source>
</evidence>
<dbReference type="AlphaFoldDB" id="A0A255GL45"/>
<reference evidence="2 3" key="1">
    <citation type="submission" date="2017-07" db="EMBL/GenBank/DDBJ databases">
        <title>Draft whole genome sequences of clinical Proprionibacteriaceae strains.</title>
        <authorList>
            <person name="Bernier A.-M."/>
            <person name="Bernard K."/>
            <person name="Domingo M.-C."/>
        </authorList>
    </citation>
    <scope>NUCLEOTIDE SEQUENCE [LARGE SCALE GENOMIC DNA]</scope>
    <source>
        <strain evidence="2 3">NML 030167</strain>
    </source>
</reference>
<dbReference type="RefSeq" id="WP_094404999.1">
    <property type="nucleotide sequence ID" value="NZ_NMVO01000005.1"/>
</dbReference>
<dbReference type="EMBL" id="NMVO01000005">
    <property type="protein sequence ID" value="OYO16122.1"/>
    <property type="molecule type" value="Genomic_DNA"/>
</dbReference>
<evidence type="ECO:0000313" key="3">
    <source>
        <dbReference type="Proteomes" id="UP000215896"/>
    </source>
</evidence>
<keyword evidence="3" id="KW-1185">Reference proteome</keyword>
<dbReference type="InterPro" id="IPR003018">
    <property type="entry name" value="GAF"/>
</dbReference>